<dbReference type="Pfam" id="PF05193">
    <property type="entry name" value="Peptidase_M16_C"/>
    <property type="match status" value="1"/>
</dbReference>
<dbReference type="EC" id="3.4.24.55" evidence="4"/>
<evidence type="ECO:0000256" key="12">
    <source>
        <dbReference type="ARBA" id="ARBA00031184"/>
    </source>
</evidence>
<dbReference type="GO" id="GO:0004222">
    <property type="term" value="F:metalloendopeptidase activity"/>
    <property type="evidence" value="ECO:0007669"/>
    <property type="project" value="UniProtKB-EC"/>
</dbReference>
<keyword evidence="14" id="KW-0812">Transmembrane</keyword>
<dbReference type="InterPro" id="IPR011249">
    <property type="entry name" value="Metalloenz_LuxS/M16"/>
</dbReference>
<keyword evidence="10" id="KW-0482">Metalloprotease</keyword>
<comment type="cofactor">
    <cofactor evidence="1">
        <name>Zn(2+)</name>
        <dbReference type="ChEBI" id="CHEBI:29105"/>
    </cofactor>
</comment>
<keyword evidence="6" id="KW-0645">Protease</keyword>
<dbReference type="GO" id="GO:0006508">
    <property type="term" value="P:proteolysis"/>
    <property type="evidence" value="ECO:0007669"/>
    <property type="project" value="UniProtKB-KW"/>
</dbReference>
<keyword evidence="9" id="KW-0862">Zinc</keyword>
<evidence type="ECO:0000256" key="10">
    <source>
        <dbReference type="ARBA" id="ARBA00023049"/>
    </source>
</evidence>
<keyword evidence="7" id="KW-0479">Metal-binding</keyword>
<organism evidence="19 22">
    <name type="scientific">Gilliamella apicola</name>
    <dbReference type="NCBI Taxonomy" id="1196095"/>
    <lineage>
        <taxon>Bacteria</taxon>
        <taxon>Pseudomonadati</taxon>
        <taxon>Pseudomonadota</taxon>
        <taxon>Gammaproteobacteria</taxon>
        <taxon>Orbales</taxon>
        <taxon>Orbaceae</taxon>
        <taxon>Gilliamella</taxon>
    </lineage>
</organism>
<evidence type="ECO:0000313" key="22">
    <source>
        <dbReference type="Proteomes" id="UP000194977"/>
    </source>
</evidence>
<evidence type="ECO:0000256" key="11">
    <source>
        <dbReference type="ARBA" id="ARBA00029597"/>
    </source>
</evidence>
<dbReference type="Pfam" id="PF22456">
    <property type="entry name" value="PqqF-like_C_4"/>
    <property type="match status" value="1"/>
</dbReference>
<evidence type="ECO:0000256" key="14">
    <source>
        <dbReference type="SAM" id="Phobius"/>
    </source>
</evidence>
<sequence>MFVFLPNLSKKDYNIIFLLGEEYMDKIKIVFFIVSVFFIFNSSFAIENKISFPVLLEKIQQSDRDNRQYEVIELANQMRLLLVSDPKAAKSLGSLALPVGSLQDPKDQQGLAHYTEHMVLMGSKKYPEPSSFSEFLNRHAGSYNASTAAHRTAFYFEVENSALDTAIDYLADAIAEPKLDSNFADKERNAVNAEMTMARSTDGFRIRQVNAETINPDHPAAQFAGGNLETLSDKPNSKLQDALVAFHKDYYSSNIMVGVIYSNQSINKLAKLAEATFGKIPNKNITAPKVDKPALTPNLLSKQIAMVPAQPKKLLFLQFPMESNLAKFADKTDEYINYLISNSSQNTLSDQLKKQGLIEGISSTYDSIRYGNSGTFSINVSLTDEGLAQKDKVIGAIFNYLQLIQKQGVSEAYYEELRKVLALQFKYEDVERDMSYVEWLSDQMLLYPVQNVLNSDYVATNFDKAAIIARLKSLTPDNIRVWVISPDQTTDKTAYFVEAPYKIENITSEQKASWSTLGKSFTFTLPELNPYIPDDFSIAKQNYDQAQPTELSKRGNHIHFVSQYFKNEPKAAIVVSLRNNQAFDSAKADVEFELLDYIANRSLSNLQFQAAVAGISLSTQGDNGLMISASGFNQHLPKMVTSILDSYRNVTIDEQTLALAKSWYLQKLDNADHAKSYWLAVQPINALSVLPHYYERDERRQITANITIEDIVNYRDNLLSRSVPYMISLGNLSNESSLDLYHSIQKTLVRDVEYTPNENVIIKNSLDAKITQQAKSTDNALIMGYIPTGYDRISSGMLSYTLTKIVSPWFYDQIRTNEQLGYAVFAAPMTIGDSIGMSFIVQSNQYDPAYLFKRYKEFYPVISSKLHALSKDDINQYKKAVLDELTMPPQTLDEELNRYLPDFRNNRLMFDSLRKKIEQVKKITKQDLTDYYHRAVMEPKGLVLASQVLGKREADAKQPEAISEFTEYKNVSSLQKILLN</sequence>
<dbReference type="SUPFAM" id="SSF63411">
    <property type="entry name" value="LuxS/MPP-like metallohydrolase"/>
    <property type="match status" value="4"/>
</dbReference>
<accession>A0A242NHW9</accession>
<dbReference type="AlphaFoldDB" id="A0A242NHW9"/>
<dbReference type="Gene3D" id="3.30.830.10">
    <property type="entry name" value="Metalloenzyme, LuxS/M16 peptidase-like"/>
    <property type="match status" value="4"/>
</dbReference>
<evidence type="ECO:0000259" key="18">
    <source>
        <dbReference type="Pfam" id="PF22456"/>
    </source>
</evidence>
<evidence type="ECO:0000256" key="13">
    <source>
        <dbReference type="ARBA" id="ARBA00033450"/>
    </source>
</evidence>
<dbReference type="Proteomes" id="UP000194977">
    <property type="component" value="Unassembled WGS sequence"/>
</dbReference>
<evidence type="ECO:0000256" key="9">
    <source>
        <dbReference type="ARBA" id="ARBA00022833"/>
    </source>
</evidence>
<dbReference type="InterPro" id="IPR007863">
    <property type="entry name" value="Peptidase_M16_C"/>
</dbReference>
<dbReference type="InterPro" id="IPR050626">
    <property type="entry name" value="Peptidase_M16"/>
</dbReference>
<evidence type="ECO:0000256" key="4">
    <source>
        <dbReference type="ARBA" id="ARBA00012449"/>
    </source>
</evidence>
<dbReference type="EMBL" id="NART01000021">
    <property type="protein sequence ID" value="OTQ10247.1"/>
    <property type="molecule type" value="Genomic_DNA"/>
</dbReference>
<evidence type="ECO:0000256" key="2">
    <source>
        <dbReference type="ARBA" id="ARBA00002184"/>
    </source>
</evidence>
<dbReference type="EMBL" id="NARP01000014">
    <property type="protein sequence ID" value="OTP99725.1"/>
    <property type="molecule type" value="Genomic_DNA"/>
</dbReference>
<dbReference type="GO" id="GO:0046872">
    <property type="term" value="F:metal ion binding"/>
    <property type="evidence" value="ECO:0007669"/>
    <property type="project" value="UniProtKB-KW"/>
</dbReference>
<keyword evidence="14" id="KW-0472">Membrane</keyword>
<evidence type="ECO:0000259" key="16">
    <source>
        <dbReference type="Pfam" id="PF05193"/>
    </source>
</evidence>
<dbReference type="NCBIfam" id="NF011681">
    <property type="entry name" value="PRK15101.1"/>
    <property type="match status" value="1"/>
</dbReference>
<evidence type="ECO:0000256" key="3">
    <source>
        <dbReference type="ARBA" id="ARBA00007261"/>
    </source>
</evidence>
<dbReference type="Pfam" id="PF16187">
    <property type="entry name" value="Peptidase_M16_M"/>
    <property type="match status" value="1"/>
</dbReference>
<feature type="transmembrane region" description="Helical" evidence="14">
    <location>
        <begin position="29"/>
        <end position="46"/>
    </location>
</feature>
<comment type="similarity">
    <text evidence="3">Belongs to the peptidase M16 family.</text>
</comment>
<evidence type="ECO:0000256" key="8">
    <source>
        <dbReference type="ARBA" id="ARBA00022801"/>
    </source>
</evidence>
<keyword evidence="8" id="KW-0378">Hydrolase</keyword>
<evidence type="ECO:0000259" key="15">
    <source>
        <dbReference type="Pfam" id="PF00675"/>
    </source>
</evidence>
<keyword evidence="14" id="KW-1133">Transmembrane helix</keyword>
<evidence type="ECO:0000256" key="5">
    <source>
        <dbReference type="ARBA" id="ARBA00017565"/>
    </source>
</evidence>
<feature type="domain" description="Peptidase M16 middle/third" evidence="17">
    <location>
        <begin position="425"/>
        <end position="695"/>
    </location>
</feature>
<gene>
    <name evidence="20" type="ORF">B6C91_06320</name>
    <name evidence="19" type="ORF">B6D08_06575</name>
</gene>
<evidence type="ECO:0000313" key="20">
    <source>
        <dbReference type="EMBL" id="OTQ10247.1"/>
    </source>
</evidence>
<proteinExistence type="inferred from homology"/>
<dbReference type="InterPro" id="IPR054734">
    <property type="entry name" value="PqqF-like_C_4"/>
</dbReference>
<evidence type="ECO:0000313" key="19">
    <source>
        <dbReference type="EMBL" id="OTP99725.1"/>
    </source>
</evidence>
<evidence type="ECO:0000313" key="21">
    <source>
        <dbReference type="Proteomes" id="UP000194800"/>
    </source>
</evidence>
<dbReference type="OrthoDB" id="9811314at2"/>
<dbReference type="FunFam" id="3.30.830.10:FF:000012">
    <property type="entry name" value="Protease 3"/>
    <property type="match status" value="1"/>
</dbReference>
<dbReference type="PANTHER" id="PTHR43690:SF18">
    <property type="entry name" value="INSULIN-DEGRADING ENZYME-RELATED"/>
    <property type="match status" value="1"/>
</dbReference>
<dbReference type="Proteomes" id="UP000194800">
    <property type="component" value="Unassembled WGS sequence"/>
</dbReference>
<evidence type="ECO:0000256" key="7">
    <source>
        <dbReference type="ARBA" id="ARBA00022723"/>
    </source>
</evidence>
<keyword evidence="21" id="KW-1185">Reference proteome</keyword>
<dbReference type="InterPro" id="IPR032632">
    <property type="entry name" value="Peptidase_M16_M"/>
</dbReference>
<dbReference type="Pfam" id="PF00675">
    <property type="entry name" value="Peptidase_M16"/>
    <property type="match status" value="1"/>
</dbReference>
<dbReference type="PANTHER" id="PTHR43690">
    <property type="entry name" value="NARDILYSIN"/>
    <property type="match status" value="1"/>
</dbReference>
<evidence type="ECO:0000256" key="6">
    <source>
        <dbReference type="ARBA" id="ARBA00022670"/>
    </source>
</evidence>
<dbReference type="InterPro" id="IPR011765">
    <property type="entry name" value="Pept_M16_N"/>
</dbReference>
<protein>
    <recommendedName>
        <fullName evidence="5">Protease 3</fullName>
        <ecNumber evidence="4">3.4.24.55</ecNumber>
    </recommendedName>
    <alternativeName>
        <fullName evidence="13">Pitrilysin</fullName>
    </alternativeName>
    <alternativeName>
        <fullName evidence="12">Protease III</fullName>
    </alternativeName>
    <alternativeName>
        <fullName evidence="11">Protease pi</fullName>
    </alternativeName>
</protein>
<comment type="caution">
    <text evidence="19">The sequence shown here is derived from an EMBL/GenBank/DDBJ whole genome shotgun (WGS) entry which is preliminary data.</text>
</comment>
<feature type="domain" description="Coenzyme PQQ synthesis protein F-like C-terminal lobe" evidence="18">
    <location>
        <begin position="802"/>
        <end position="899"/>
    </location>
</feature>
<comment type="function">
    <text evidence="2">Endopeptidase that degrades small peptides of less than 7 kDa, such as glucagon and insulin.</text>
</comment>
<evidence type="ECO:0000259" key="17">
    <source>
        <dbReference type="Pfam" id="PF16187"/>
    </source>
</evidence>
<evidence type="ECO:0000256" key="1">
    <source>
        <dbReference type="ARBA" id="ARBA00001947"/>
    </source>
</evidence>
<feature type="domain" description="Peptidase M16 C-terminal" evidence="16">
    <location>
        <begin position="241"/>
        <end position="420"/>
    </location>
</feature>
<feature type="domain" description="Peptidase M16 N-terminal" evidence="15">
    <location>
        <begin position="80"/>
        <end position="217"/>
    </location>
</feature>
<reference evidence="21 22" key="1">
    <citation type="submission" date="2017-03" db="EMBL/GenBank/DDBJ databases">
        <title>Comparative genomics of honeybee gut symbionts reveal geographically distinct and subgroup specific antibiotic resistance.</title>
        <authorList>
            <person name="Ludvigsen J."/>
            <person name="Porcellato D."/>
            <person name="Labee-Lund T.M."/>
            <person name="Amdam G.V."/>
            <person name="Rudi K."/>
        </authorList>
    </citation>
    <scope>NUCLEOTIDE SEQUENCE [LARGE SCALE GENOMIC DNA]</scope>
    <source>
        <strain evidence="19 22">A-7-12</strain>
        <strain evidence="20 21">A-9-12</strain>
    </source>
</reference>
<name>A0A242NHW9_9GAMM</name>